<accession>A0A813V0N5</accession>
<sequence>MNLKSFIFLIIFGFTVSLPDQYYQHSAVAKKKAEINASLGNVKNKTFEKSINKTSKINQIESDFIQTSARSNNLISALFPFNIPGPLIHIIPYSIQQQTFTPSGQIITENLIGGIPFNCLNKPTGHFRDSFFCDVFHACVYGQQRKTYSCPYVGELLYFDDYTKKCEFIRNNPYGCLQNNFLNVF</sequence>
<feature type="chain" id="PRO_5032307730" description="Chitin-binding type-2 domain-containing protein" evidence="1">
    <location>
        <begin position="18"/>
        <end position="185"/>
    </location>
</feature>
<evidence type="ECO:0000313" key="2">
    <source>
        <dbReference type="EMBL" id="CAF0833475.1"/>
    </source>
</evidence>
<comment type="caution">
    <text evidence="2">The sequence shown here is derived from an EMBL/GenBank/DDBJ whole genome shotgun (WGS) entry which is preliminary data.</text>
</comment>
<name>A0A813V0N5_9BILA</name>
<organism evidence="2 3">
    <name type="scientific">Brachionus calyciflorus</name>
    <dbReference type="NCBI Taxonomy" id="104777"/>
    <lineage>
        <taxon>Eukaryota</taxon>
        <taxon>Metazoa</taxon>
        <taxon>Spiralia</taxon>
        <taxon>Gnathifera</taxon>
        <taxon>Rotifera</taxon>
        <taxon>Eurotatoria</taxon>
        <taxon>Monogononta</taxon>
        <taxon>Pseudotrocha</taxon>
        <taxon>Ploima</taxon>
        <taxon>Brachionidae</taxon>
        <taxon>Brachionus</taxon>
    </lineage>
</organism>
<protein>
    <recommendedName>
        <fullName evidence="4">Chitin-binding type-2 domain-containing protein</fullName>
    </recommendedName>
</protein>
<dbReference type="AlphaFoldDB" id="A0A813V0N5"/>
<reference evidence="2" key="1">
    <citation type="submission" date="2021-02" db="EMBL/GenBank/DDBJ databases">
        <authorList>
            <person name="Nowell W R."/>
        </authorList>
    </citation>
    <scope>NUCLEOTIDE SEQUENCE</scope>
    <source>
        <strain evidence="2">Ploen Becks lab</strain>
    </source>
</reference>
<keyword evidence="3" id="KW-1185">Reference proteome</keyword>
<keyword evidence="1" id="KW-0732">Signal</keyword>
<evidence type="ECO:0000313" key="3">
    <source>
        <dbReference type="Proteomes" id="UP000663879"/>
    </source>
</evidence>
<feature type="signal peptide" evidence="1">
    <location>
        <begin position="1"/>
        <end position="17"/>
    </location>
</feature>
<dbReference type="Proteomes" id="UP000663879">
    <property type="component" value="Unassembled WGS sequence"/>
</dbReference>
<dbReference type="EMBL" id="CAJNOC010001083">
    <property type="protein sequence ID" value="CAF0833475.1"/>
    <property type="molecule type" value="Genomic_DNA"/>
</dbReference>
<evidence type="ECO:0000256" key="1">
    <source>
        <dbReference type="SAM" id="SignalP"/>
    </source>
</evidence>
<evidence type="ECO:0008006" key="4">
    <source>
        <dbReference type="Google" id="ProtNLM"/>
    </source>
</evidence>
<proteinExistence type="predicted"/>
<gene>
    <name evidence="2" type="ORF">OXX778_LOCUS8088</name>
</gene>
<dbReference type="OrthoDB" id="9987187at2759"/>